<dbReference type="SMART" id="SM00530">
    <property type="entry name" value="HTH_XRE"/>
    <property type="match status" value="1"/>
</dbReference>
<feature type="domain" description="HTH cro/C1-type" evidence="3">
    <location>
        <begin position="7"/>
        <end position="61"/>
    </location>
</feature>
<keyword evidence="2" id="KW-0472">Membrane</keyword>
<feature type="transmembrane region" description="Helical" evidence="2">
    <location>
        <begin position="82"/>
        <end position="104"/>
    </location>
</feature>
<evidence type="ECO:0000313" key="4">
    <source>
        <dbReference type="EMBL" id="NEU05597.1"/>
    </source>
</evidence>
<evidence type="ECO:0000259" key="3">
    <source>
        <dbReference type="PROSITE" id="PS50943"/>
    </source>
</evidence>
<dbReference type="PROSITE" id="PS50943">
    <property type="entry name" value="HTH_CROC1"/>
    <property type="match status" value="1"/>
</dbReference>
<evidence type="ECO:0000256" key="2">
    <source>
        <dbReference type="SAM" id="Phobius"/>
    </source>
</evidence>
<organism evidence="4 5">
    <name type="scientific">Clostridium senegalense</name>
    <dbReference type="NCBI Taxonomy" id="1465809"/>
    <lineage>
        <taxon>Bacteria</taxon>
        <taxon>Bacillati</taxon>
        <taxon>Bacillota</taxon>
        <taxon>Clostridia</taxon>
        <taxon>Eubacteriales</taxon>
        <taxon>Clostridiaceae</taxon>
        <taxon>Clostridium</taxon>
    </lineage>
</organism>
<dbReference type="EMBL" id="JAAGPU010000023">
    <property type="protein sequence ID" value="NEU05597.1"/>
    <property type="molecule type" value="Genomic_DNA"/>
</dbReference>
<reference evidence="4 5" key="1">
    <citation type="submission" date="2020-02" db="EMBL/GenBank/DDBJ databases">
        <title>Genome assembly of a novel Clostridium senegalense strain.</title>
        <authorList>
            <person name="Gupta T.B."/>
            <person name="Jauregui R."/>
            <person name="Maclean P."/>
            <person name="Nawarathana A."/>
            <person name="Brightwell G."/>
        </authorList>
    </citation>
    <scope>NUCLEOTIDE SEQUENCE [LARGE SCALE GENOMIC DNA]</scope>
    <source>
        <strain evidence="4 5">AGRFS4</strain>
    </source>
</reference>
<dbReference type="CDD" id="cd00093">
    <property type="entry name" value="HTH_XRE"/>
    <property type="match status" value="1"/>
</dbReference>
<dbReference type="InterPro" id="IPR010982">
    <property type="entry name" value="Lambda_DNA-bd_dom_sf"/>
</dbReference>
<dbReference type="AlphaFoldDB" id="A0A6M0H515"/>
<evidence type="ECO:0000256" key="1">
    <source>
        <dbReference type="ARBA" id="ARBA00023125"/>
    </source>
</evidence>
<keyword evidence="2" id="KW-0812">Transmembrane</keyword>
<feature type="transmembrane region" description="Helical" evidence="2">
    <location>
        <begin position="154"/>
        <end position="176"/>
    </location>
</feature>
<evidence type="ECO:0000313" key="5">
    <source>
        <dbReference type="Proteomes" id="UP000481872"/>
    </source>
</evidence>
<dbReference type="SUPFAM" id="SSF47413">
    <property type="entry name" value="lambda repressor-like DNA-binding domains"/>
    <property type="match status" value="1"/>
</dbReference>
<dbReference type="Gene3D" id="1.10.260.40">
    <property type="entry name" value="lambda repressor-like DNA-binding domains"/>
    <property type="match status" value="1"/>
</dbReference>
<dbReference type="PANTHER" id="PTHR46558">
    <property type="entry name" value="TRACRIPTIONAL REGULATORY PROTEIN-RELATED-RELATED"/>
    <property type="match status" value="1"/>
</dbReference>
<keyword evidence="5" id="KW-1185">Reference proteome</keyword>
<dbReference type="RefSeq" id="WP_199870353.1">
    <property type="nucleotide sequence ID" value="NZ_JAAGPU010000023.1"/>
</dbReference>
<feature type="transmembrane region" description="Helical" evidence="2">
    <location>
        <begin position="124"/>
        <end position="147"/>
    </location>
</feature>
<gene>
    <name evidence="4" type="ORF">G3M99_12175</name>
</gene>
<name>A0A6M0H515_9CLOT</name>
<comment type="caution">
    <text evidence="4">The sequence shown here is derived from an EMBL/GenBank/DDBJ whole genome shotgun (WGS) entry which is preliminary data.</text>
</comment>
<proteinExistence type="predicted"/>
<feature type="transmembrane region" description="Helical" evidence="2">
    <location>
        <begin position="182"/>
        <end position="198"/>
    </location>
</feature>
<keyword evidence="2" id="KW-1133">Transmembrane helix</keyword>
<protein>
    <submittedName>
        <fullName evidence="4">Helix-turn-helix transcriptional regulator</fullName>
    </submittedName>
</protein>
<keyword evidence="1" id="KW-0238">DNA-binding</keyword>
<dbReference type="InterPro" id="IPR001387">
    <property type="entry name" value="Cro/C1-type_HTH"/>
</dbReference>
<dbReference type="PANTHER" id="PTHR46558:SF4">
    <property type="entry name" value="DNA-BIDING PHAGE PROTEIN"/>
    <property type="match status" value="1"/>
</dbReference>
<dbReference type="Pfam" id="PF01381">
    <property type="entry name" value="HTH_3"/>
    <property type="match status" value="1"/>
</dbReference>
<accession>A0A6M0H515</accession>
<sequence>MEFNEKLQRLRAQRNLTQEQLAKQLYVSRAAISKWESGKGYPNIESLKCISKLFSVSIDELLSGDELISLAETENSSNMQKVYNMIGAVLDLMAIMFIILPLYGKTIENYIYSVNLLSFTETTSINLAIYWIIFIALISIGIAKLIFIRLDKELLCIYITKCSVALSIAAICFFSMAKEPYVTTFLFLIFTIKIFVLLKQCKTK</sequence>
<dbReference type="GO" id="GO:0003677">
    <property type="term" value="F:DNA binding"/>
    <property type="evidence" value="ECO:0007669"/>
    <property type="project" value="UniProtKB-KW"/>
</dbReference>
<dbReference type="Proteomes" id="UP000481872">
    <property type="component" value="Unassembled WGS sequence"/>
</dbReference>